<comment type="similarity">
    <text evidence="2">Belongs to the universal ribosomal protein uS4 family.</text>
</comment>
<dbReference type="PROSITE" id="PS50889">
    <property type="entry name" value="S4"/>
    <property type="match status" value="1"/>
</dbReference>
<dbReference type="AlphaFoldDB" id="A0A2H9THW3"/>
<evidence type="ECO:0000256" key="4">
    <source>
        <dbReference type="ARBA" id="ARBA00022730"/>
    </source>
</evidence>
<proteinExistence type="inferred from homology"/>
<dbReference type="FunFam" id="3.10.290.10:FF:000006">
    <property type="entry name" value="U3 small nucleolar ribonucleoprotein IMP3"/>
    <property type="match status" value="1"/>
</dbReference>
<dbReference type="Pfam" id="PF00163">
    <property type="entry name" value="Ribosomal_S4"/>
    <property type="match status" value="1"/>
</dbReference>
<dbReference type="GO" id="GO:0034457">
    <property type="term" value="C:Mpp10 complex"/>
    <property type="evidence" value="ECO:0007669"/>
    <property type="project" value="EnsemblFungi"/>
</dbReference>
<dbReference type="GO" id="GO:0019843">
    <property type="term" value="F:rRNA binding"/>
    <property type="evidence" value="ECO:0007669"/>
    <property type="project" value="UniProtKB-KW"/>
</dbReference>
<sequence>MVRQFKHHEQKLLKKVDFFQWKSDNPKEQTMVRRHHLHKREDYVKYNKICGYITELASLVSQLQPDDPFRQKVAAQILDKLYQCGLITTKNTMSQLARVTATSMCRRRLSSVLVSLKMCQTLQEATTLVEQGHVRVGTEVVKDPAFFVTRTLEDFVTWVDNSKIRKKIATYYGTVDDYDMK</sequence>
<keyword evidence="14" id="KW-1185">Reference proteome</keyword>
<name>A0A2H9THW3_9FUNG</name>
<dbReference type="EMBL" id="MTSL01000178">
    <property type="protein sequence ID" value="PJF17325.1"/>
    <property type="molecule type" value="Genomic_DNA"/>
</dbReference>
<evidence type="ECO:0000256" key="10">
    <source>
        <dbReference type="PROSITE-ProRule" id="PRU00182"/>
    </source>
</evidence>
<keyword evidence="6" id="KW-0539">Nucleus</keyword>
<dbReference type="PANTHER" id="PTHR11831">
    <property type="entry name" value="30S 40S RIBOSOMAL PROTEIN"/>
    <property type="match status" value="1"/>
</dbReference>
<dbReference type="InterPro" id="IPR001912">
    <property type="entry name" value="Ribosomal_uS4_N"/>
</dbReference>
<dbReference type="Gene3D" id="3.10.290.10">
    <property type="entry name" value="RNA-binding S4 domain"/>
    <property type="match status" value="1"/>
</dbReference>
<evidence type="ECO:0000256" key="3">
    <source>
        <dbReference type="ARBA" id="ARBA00022517"/>
    </source>
</evidence>
<dbReference type="SUPFAM" id="SSF55174">
    <property type="entry name" value="Alpha-L RNA-binding motif"/>
    <property type="match status" value="1"/>
</dbReference>
<keyword evidence="5 10" id="KW-0694">RNA-binding</keyword>
<organism evidence="13 14">
    <name type="scientific">Paramicrosporidium saccamoebae</name>
    <dbReference type="NCBI Taxonomy" id="1246581"/>
    <lineage>
        <taxon>Eukaryota</taxon>
        <taxon>Fungi</taxon>
        <taxon>Fungi incertae sedis</taxon>
        <taxon>Cryptomycota</taxon>
        <taxon>Cryptomycota incertae sedis</taxon>
        <taxon>Paramicrosporidium</taxon>
    </lineage>
</organism>
<evidence type="ECO:0000256" key="8">
    <source>
        <dbReference type="ARBA" id="ARBA00069727"/>
    </source>
</evidence>
<dbReference type="SMART" id="SM01390">
    <property type="entry name" value="Ribosomal_S4"/>
    <property type="match status" value="1"/>
</dbReference>
<evidence type="ECO:0000256" key="1">
    <source>
        <dbReference type="ARBA" id="ARBA00004604"/>
    </source>
</evidence>
<dbReference type="CDD" id="cd00165">
    <property type="entry name" value="S4"/>
    <property type="match status" value="1"/>
</dbReference>
<evidence type="ECO:0000256" key="6">
    <source>
        <dbReference type="ARBA" id="ARBA00023242"/>
    </source>
</evidence>
<dbReference type="Proteomes" id="UP000240830">
    <property type="component" value="Unassembled WGS sequence"/>
</dbReference>
<dbReference type="InterPro" id="IPR036986">
    <property type="entry name" value="S4_RNA-bd_sf"/>
</dbReference>
<evidence type="ECO:0000256" key="2">
    <source>
        <dbReference type="ARBA" id="ARBA00007465"/>
    </source>
</evidence>
<comment type="subcellular location">
    <subcellularLocation>
        <location evidence="1">Nucleus</location>
        <location evidence="1">Nucleolus</location>
    </subcellularLocation>
</comment>
<dbReference type="GO" id="GO:0030515">
    <property type="term" value="F:snoRNA binding"/>
    <property type="evidence" value="ECO:0007669"/>
    <property type="project" value="EnsemblFungi"/>
</dbReference>
<dbReference type="GO" id="GO:0140691">
    <property type="term" value="F:RNA folding chaperone"/>
    <property type="evidence" value="ECO:0007669"/>
    <property type="project" value="EnsemblFungi"/>
</dbReference>
<evidence type="ECO:0000313" key="14">
    <source>
        <dbReference type="Proteomes" id="UP000240830"/>
    </source>
</evidence>
<feature type="domain" description="RNA-binding S4" evidence="11">
    <location>
        <begin position="107"/>
        <end position="174"/>
    </location>
</feature>
<dbReference type="GO" id="GO:0032040">
    <property type="term" value="C:small-subunit processome"/>
    <property type="evidence" value="ECO:0007669"/>
    <property type="project" value="EnsemblFungi"/>
</dbReference>
<feature type="domain" description="Small ribosomal subunit protein uS4 N-terminal" evidence="12">
    <location>
        <begin position="4"/>
        <end position="106"/>
    </location>
</feature>
<dbReference type="InterPro" id="IPR022801">
    <property type="entry name" value="Ribosomal_uS4"/>
</dbReference>
<keyword evidence="3" id="KW-0690">Ribosome biogenesis</keyword>
<protein>
    <recommendedName>
        <fullName evidence="8">U3 small nucleolar ribonucleoprotein protein IMP3</fullName>
    </recommendedName>
    <alternativeName>
        <fullName evidence="9">U3 small nucleolar ribonucleoprotein protein imp3</fullName>
    </alternativeName>
</protein>
<keyword evidence="7 13" id="KW-0687">Ribonucleoprotein</keyword>
<evidence type="ECO:0000259" key="12">
    <source>
        <dbReference type="SMART" id="SM01390"/>
    </source>
</evidence>
<gene>
    <name evidence="13" type="ORF">PSACC_02821</name>
</gene>
<dbReference type="PANTHER" id="PTHR11831:SF1">
    <property type="entry name" value="U3 SMALL NUCLEOLAR RIBONUCLEOPROTEIN PROTEIN IMP3"/>
    <property type="match status" value="1"/>
</dbReference>
<evidence type="ECO:0000256" key="5">
    <source>
        <dbReference type="ARBA" id="ARBA00022884"/>
    </source>
</evidence>
<evidence type="ECO:0000313" key="13">
    <source>
        <dbReference type="EMBL" id="PJF17325.1"/>
    </source>
</evidence>
<dbReference type="OrthoDB" id="10248812at2759"/>
<dbReference type="InterPro" id="IPR002942">
    <property type="entry name" value="S4_RNA-bd"/>
</dbReference>
<comment type="caution">
    <text evidence="13">The sequence shown here is derived from an EMBL/GenBank/DDBJ whole genome shotgun (WGS) entry which is preliminary data.</text>
</comment>
<dbReference type="SMART" id="SM00363">
    <property type="entry name" value="S4"/>
    <property type="match status" value="1"/>
</dbReference>
<evidence type="ECO:0000256" key="9">
    <source>
        <dbReference type="ARBA" id="ARBA00072223"/>
    </source>
</evidence>
<keyword evidence="4" id="KW-0699">rRNA-binding</keyword>
<reference evidence="13 14" key="1">
    <citation type="submission" date="2016-10" db="EMBL/GenBank/DDBJ databases">
        <title>The genome of Paramicrosporidium saccamoebae is the missing link in understanding Cryptomycota and Microsporidia evolution.</title>
        <authorList>
            <person name="Quandt C.A."/>
            <person name="Beaudet D."/>
            <person name="Corsaro D."/>
            <person name="Michel R."/>
            <person name="Corradi N."/>
            <person name="James T."/>
        </authorList>
    </citation>
    <scope>NUCLEOTIDE SEQUENCE [LARGE SCALE GENOMIC DNA]</scope>
    <source>
        <strain evidence="13 14">KSL3</strain>
    </source>
</reference>
<accession>A0A2H9THW3</accession>
<evidence type="ECO:0000259" key="11">
    <source>
        <dbReference type="SMART" id="SM00363"/>
    </source>
</evidence>
<evidence type="ECO:0000256" key="7">
    <source>
        <dbReference type="ARBA" id="ARBA00023274"/>
    </source>
</evidence>
<dbReference type="Pfam" id="PF01479">
    <property type="entry name" value="S4"/>
    <property type="match status" value="1"/>
</dbReference>
<dbReference type="GO" id="GO:0042274">
    <property type="term" value="P:ribosomal small subunit biogenesis"/>
    <property type="evidence" value="ECO:0007669"/>
    <property type="project" value="EnsemblFungi"/>
</dbReference>
<dbReference type="GO" id="GO:0006364">
    <property type="term" value="P:rRNA processing"/>
    <property type="evidence" value="ECO:0007669"/>
    <property type="project" value="EnsemblFungi"/>
</dbReference>
<dbReference type="STRING" id="1246581.A0A2H9THW3"/>